<keyword evidence="2" id="KW-1185">Reference proteome</keyword>
<dbReference type="Proteomes" id="UP000569005">
    <property type="component" value="Unassembled WGS sequence"/>
</dbReference>
<accession>A0ACC5NTY8</accession>
<evidence type="ECO:0000313" key="1">
    <source>
        <dbReference type="EMBL" id="MBB5337994.1"/>
    </source>
</evidence>
<sequence>MWRGGCGVVRMGAIWLISRYAAGTMKKLLCGLVCGLVAGFAALAICLAQDAGPAKHVVVLHAARMLDVAAGKLVAPGEVLVEGERIVAVGPHVERPAGAEVIDLGDATLMPGLIDAHVHLFLHPGAEDLQTVQESVPERTLIAAGAAKADLMAGFTAERDMGTEGAGCADVAVRNAINSGLIPGPRMRMSCNAIDLTGGHEDAIGYNPAQRVLSNADYADSSEEIVKVMREQRKGGADFTKVYETGKDGVREGEFVTPYQYTEAELRAAVKEAERTGGGVGSGRGVAVHATGEPGTGFAVAAGVASVDHAYQLSDSTMKAMKEKQIYAVPTFAISEYFADHAASKATEARERQLIVYHAAEFKKQLAAGVPMAVGSDVGPFPHGTQARELELMVEFGMKPAAVLQADLLNGAKLLGWAGKIGELKAGYYADVIAVPGDPLVDISATTKVVFVMKNGVVYKRP</sequence>
<reference evidence="1" key="1">
    <citation type="submission" date="2020-08" db="EMBL/GenBank/DDBJ databases">
        <title>Genomic Encyclopedia of Type Strains, Phase IV (KMG-V): Genome sequencing to study the core and pangenomes of soil and plant-associated prokaryotes.</title>
        <authorList>
            <person name="Whitman W."/>
        </authorList>
    </citation>
    <scope>NUCLEOTIDE SEQUENCE</scope>
    <source>
        <strain evidence="1">M8UP15</strain>
    </source>
</reference>
<proteinExistence type="predicted"/>
<gene>
    <name evidence="1" type="ORF">HDF13_000327</name>
</gene>
<dbReference type="EMBL" id="JACHEA010000001">
    <property type="protein sequence ID" value="MBB5337994.1"/>
    <property type="molecule type" value="Genomic_DNA"/>
</dbReference>
<evidence type="ECO:0000313" key="2">
    <source>
        <dbReference type="Proteomes" id="UP000569005"/>
    </source>
</evidence>
<name>A0ACC5NTY8_9BACT</name>
<organism evidence="1 2">
    <name type="scientific">Tunturiibacter gelidiferens</name>
    <dbReference type="NCBI Taxonomy" id="3069689"/>
    <lineage>
        <taxon>Bacteria</taxon>
        <taxon>Pseudomonadati</taxon>
        <taxon>Acidobacteriota</taxon>
        <taxon>Terriglobia</taxon>
        <taxon>Terriglobales</taxon>
        <taxon>Acidobacteriaceae</taxon>
        <taxon>Tunturiibacter</taxon>
    </lineage>
</organism>
<comment type="caution">
    <text evidence="1">The sequence shown here is derived from an EMBL/GenBank/DDBJ whole genome shotgun (WGS) entry which is preliminary data.</text>
</comment>
<protein>
    <submittedName>
        <fullName evidence="1">Imidazolonepropionase-like amidohydrolase</fullName>
    </submittedName>
</protein>